<feature type="compositionally biased region" description="Polar residues" evidence="5">
    <location>
        <begin position="1"/>
        <end position="11"/>
    </location>
</feature>
<dbReference type="SUPFAM" id="SSF46785">
    <property type="entry name" value="Winged helix' DNA-binding domain"/>
    <property type="match status" value="1"/>
</dbReference>
<dbReference type="GO" id="GO:0043565">
    <property type="term" value="F:sequence-specific DNA binding"/>
    <property type="evidence" value="ECO:0007669"/>
    <property type="project" value="InterPro"/>
</dbReference>
<keyword evidence="8" id="KW-1185">Reference proteome</keyword>
<dbReference type="SMART" id="SM00415">
    <property type="entry name" value="HSF"/>
    <property type="match status" value="1"/>
</dbReference>
<dbReference type="OrthoDB" id="60033at2759"/>
<feature type="compositionally biased region" description="Basic and acidic residues" evidence="5">
    <location>
        <begin position="317"/>
        <end position="326"/>
    </location>
</feature>
<keyword evidence="2" id="KW-0238">DNA-binding</keyword>
<dbReference type="Proteomes" id="UP000785679">
    <property type="component" value="Unassembled WGS sequence"/>
</dbReference>
<dbReference type="GO" id="GO:0005634">
    <property type="term" value="C:nucleus"/>
    <property type="evidence" value="ECO:0007669"/>
    <property type="project" value="UniProtKB-SubCell"/>
</dbReference>
<dbReference type="PANTHER" id="PTHR10015">
    <property type="entry name" value="HEAT SHOCK TRANSCRIPTION FACTOR"/>
    <property type="match status" value="1"/>
</dbReference>
<dbReference type="InterPro" id="IPR036390">
    <property type="entry name" value="WH_DNA-bd_sf"/>
</dbReference>
<evidence type="ECO:0000256" key="1">
    <source>
        <dbReference type="ARBA" id="ARBA00004123"/>
    </source>
</evidence>
<evidence type="ECO:0000256" key="3">
    <source>
        <dbReference type="ARBA" id="ARBA00023242"/>
    </source>
</evidence>
<feature type="domain" description="HSF-type DNA-binding" evidence="6">
    <location>
        <begin position="101"/>
        <end position="197"/>
    </location>
</feature>
<evidence type="ECO:0000313" key="8">
    <source>
        <dbReference type="Proteomes" id="UP000785679"/>
    </source>
</evidence>
<dbReference type="InterPro" id="IPR000232">
    <property type="entry name" value="HSF_DNA-bd"/>
</dbReference>
<dbReference type="Pfam" id="PF00447">
    <property type="entry name" value="HSF_DNA-bind"/>
    <property type="match status" value="1"/>
</dbReference>
<sequence>MLQHHNLQNSPLAFPSLLDNYHEEGGDQSPPPPLVTHKSPGGIGAQTSRFFHDDSSDLDIIGPSPPEGSDEGEPMNIQGIPEMRREQSLMRQVGAEIIGVAMSPFIANLFRSIEEQQHRDVINWSENGGQYFVIFSMEKFKSQVLPKYFTTTSYSTFVRQLNKYGFRKVNIKKDEHIFYHPVFKAGNKASLHTIKRKRKTSGGQTSGGNSALLFSGASSVNLAAHREIESIGFHPNLETIQQKQVNYVYPQTKMPTNYDHSSHPMDLEGQILYPSGFNRRSGQIPKQNSISHQEADSPNNPPTPASLGPQQNPESPLMREENEPPPHHASLQRLELYNQGSDEYEADTPNHTHNYSGRGNYLQKYGENISDQSHHQDQTDCLPKSDKSRFEAVAEHFQNLATQFERHNDQQQDLLKEIKTMEVSWKQENAKTAKNILNINKEMKEEVKKLRELVDAYGVPILRDATQIINGAGGKLARSGEITFRQQTTVIKELRSVNEQLHNDKQAIHQMMINWIQEQVASHPTTIQAVRAMFQDFIHQRQSNNFNEQITDSIRGITSPSNNREDPQYCENSLSHQANAPRAHEELKQNSASFVNEHRYHPGDSLRSSLNPALKLEAGQTQLGKRATKALDQKGFFKRAKRHSFSKFRKQQFQVDPSSSINSGDQQPKFEDVQQNARQGAQELNTQANPFTFQNNAETFTMQLTKLASENCAKENKLLQRLSSQFNLSSPVTSGTPRNHNELLSNQDSLHQQLTSSQMRQRALSLAQTSSHQLPLPLPLSMLTINQSSFDPLQQGLLPQGMVSKTISHLEPAFIPSAQVALAAQNLQRQGGFTPGFRQNSGEASFMQQGFMNYPQQSRWIPNQQQQQTTLQLPPLLPGPPSILNNQHQSVLDESPSLQFQMRSQQRAAAAWGKKSTVLSQFTQKRKLTQ</sequence>
<evidence type="ECO:0000256" key="2">
    <source>
        <dbReference type="ARBA" id="ARBA00023125"/>
    </source>
</evidence>
<dbReference type="PRINTS" id="PR00056">
    <property type="entry name" value="HSFDOMAIN"/>
</dbReference>
<comment type="subcellular location">
    <subcellularLocation>
        <location evidence="1">Nucleus</location>
    </subcellularLocation>
</comment>
<evidence type="ECO:0000259" key="6">
    <source>
        <dbReference type="SMART" id="SM00415"/>
    </source>
</evidence>
<feature type="compositionally biased region" description="Polar residues" evidence="5">
    <location>
        <begin position="278"/>
        <end position="298"/>
    </location>
</feature>
<dbReference type="PANTHER" id="PTHR10015:SF427">
    <property type="entry name" value="HEAT SHOCK FACTOR PROTEIN"/>
    <property type="match status" value="1"/>
</dbReference>
<proteinExistence type="inferred from homology"/>
<protein>
    <recommendedName>
        <fullName evidence="6">HSF-type DNA-binding domain-containing protein</fullName>
    </recommendedName>
</protein>
<keyword evidence="3" id="KW-0539">Nucleus</keyword>
<reference evidence="7" key="1">
    <citation type="submission" date="2019-06" db="EMBL/GenBank/DDBJ databases">
        <authorList>
            <person name="Zheng W."/>
        </authorList>
    </citation>
    <scope>NUCLEOTIDE SEQUENCE</scope>
    <source>
        <strain evidence="7">QDHG01</strain>
    </source>
</reference>
<organism evidence="7 8">
    <name type="scientific">Halteria grandinella</name>
    <dbReference type="NCBI Taxonomy" id="5974"/>
    <lineage>
        <taxon>Eukaryota</taxon>
        <taxon>Sar</taxon>
        <taxon>Alveolata</taxon>
        <taxon>Ciliophora</taxon>
        <taxon>Intramacronucleata</taxon>
        <taxon>Spirotrichea</taxon>
        <taxon>Stichotrichia</taxon>
        <taxon>Sporadotrichida</taxon>
        <taxon>Halteriidae</taxon>
        <taxon>Halteria</taxon>
    </lineage>
</organism>
<evidence type="ECO:0000256" key="5">
    <source>
        <dbReference type="SAM" id="MobiDB-lite"/>
    </source>
</evidence>
<dbReference type="EMBL" id="RRYP01002274">
    <property type="protein sequence ID" value="TNV84963.1"/>
    <property type="molecule type" value="Genomic_DNA"/>
</dbReference>
<comment type="caution">
    <text evidence="7">The sequence shown here is derived from an EMBL/GenBank/DDBJ whole genome shotgun (WGS) entry which is preliminary data.</text>
</comment>
<comment type="similarity">
    <text evidence="4">Belongs to the HSF family.</text>
</comment>
<gene>
    <name evidence="7" type="ORF">FGO68_gene351</name>
</gene>
<feature type="region of interest" description="Disordered" evidence="5">
    <location>
        <begin position="1"/>
        <end position="77"/>
    </location>
</feature>
<dbReference type="GO" id="GO:0003700">
    <property type="term" value="F:DNA-binding transcription factor activity"/>
    <property type="evidence" value="ECO:0007669"/>
    <property type="project" value="InterPro"/>
</dbReference>
<evidence type="ECO:0000313" key="7">
    <source>
        <dbReference type="EMBL" id="TNV84963.1"/>
    </source>
</evidence>
<evidence type="ECO:0000256" key="4">
    <source>
        <dbReference type="RuleBase" id="RU004020"/>
    </source>
</evidence>
<name>A0A8J8T897_HALGN</name>
<accession>A0A8J8T897</accession>
<feature type="region of interest" description="Disordered" evidence="5">
    <location>
        <begin position="255"/>
        <end position="328"/>
    </location>
</feature>
<dbReference type="InterPro" id="IPR036388">
    <property type="entry name" value="WH-like_DNA-bd_sf"/>
</dbReference>
<dbReference type="Gene3D" id="1.10.10.10">
    <property type="entry name" value="Winged helix-like DNA-binding domain superfamily/Winged helix DNA-binding domain"/>
    <property type="match status" value="1"/>
</dbReference>
<dbReference type="AlphaFoldDB" id="A0A8J8T897"/>